<evidence type="ECO:0000313" key="3">
    <source>
        <dbReference type="Proteomes" id="UP000216961"/>
    </source>
</evidence>
<accession>A0AA91Z087</accession>
<comment type="caution">
    <text evidence="2">The sequence shown here is derived from an EMBL/GenBank/DDBJ whole genome shotgun (WGS) entry which is preliminary data.</text>
</comment>
<dbReference type="EMBL" id="NPBQ01000094">
    <property type="protein sequence ID" value="PAD82284.1"/>
    <property type="molecule type" value="Genomic_DNA"/>
</dbReference>
<proteinExistence type="predicted"/>
<dbReference type="RefSeq" id="WP_095331555.1">
    <property type="nucleotide sequence ID" value="NZ_CP026033.1"/>
</dbReference>
<protein>
    <recommendedName>
        <fullName evidence="4">Prepilin-type N-terminal cleavage/methylation domain-containing protein</fullName>
    </recommendedName>
</protein>
<keyword evidence="1" id="KW-0472">Membrane</keyword>
<reference evidence="2 3" key="1">
    <citation type="submission" date="2017-07" db="EMBL/GenBank/DDBJ databases">
        <title>Isolation and whole genome analysis of endospore-forming bacteria from heroin.</title>
        <authorList>
            <person name="Kalinowski J."/>
            <person name="Ahrens B."/>
            <person name="Al-Dilaimi A."/>
            <person name="Winkler A."/>
            <person name="Wibberg D."/>
            <person name="Schleenbecker U."/>
            <person name="Ruckert C."/>
            <person name="Wolfel R."/>
            <person name="Grass G."/>
        </authorList>
    </citation>
    <scope>NUCLEOTIDE SEQUENCE [LARGE SCALE GENOMIC DNA]</scope>
    <source>
        <strain evidence="2 3">7521-2</strain>
    </source>
</reference>
<feature type="transmembrane region" description="Helical" evidence="1">
    <location>
        <begin position="12"/>
        <end position="32"/>
    </location>
</feature>
<sequence length="193" mass="21997">MRIFDEKGITLYELLATITILAIVLPVIYGVFQSGLSLYNKIQIEGQIRDDADYAISMMMNSFNSIPYDYVTIEGDSKISFYDTEKTVFEKNTKENSSFYTYEKEKITPENAKVRSIEFVDQQLKSETITAVSINNQILEGSGDFTGSKIRLSCSKTAQEDKNRCLHGLIYITFVIDQARLNRPLTLESQFGF</sequence>
<dbReference type="Proteomes" id="UP000216961">
    <property type="component" value="Unassembled WGS sequence"/>
</dbReference>
<gene>
    <name evidence="2" type="ORF">CHH57_15565</name>
</gene>
<evidence type="ECO:0000313" key="2">
    <source>
        <dbReference type="EMBL" id="PAD82284.1"/>
    </source>
</evidence>
<keyword evidence="1" id="KW-1133">Transmembrane helix</keyword>
<evidence type="ECO:0000256" key="1">
    <source>
        <dbReference type="SAM" id="Phobius"/>
    </source>
</evidence>
<name>A0AA91Z087_NIACI</name>
<organism evidence="2 3">
    <name type="scientific">Niallia circulans</name>
    <name type="common">Bacillus circulans</name>
    <dbReference type="NCBI Taxonomy" id="1397"/>
    <lineage>
        <taxon>Bacteria</taxon>
        <taxon>Bacillati</taxon>
        <taxon>Bacillota</taxon>
        <taxon>Bacilli</taxon>
        <taxon>Bacillales</taxon>
        <taxon>Bacillaceae</taxon>
        <taxon>Niallia</taxon>
    </lineage>
</organism>
<dbReference type="AlphaFoldDB" id="A0AA91Z087"/>
<evidence type="ECO:0008006" key="4">
    <source>
        <dbReference type="Google" id="ProtNLM"/>
    </source>
</evidence>
<keyword evidence="1" id="KW-0812">Transmembrane</keyword>